<dbReference type="AlphaFoldDB" id="A0A6C0CM54"/>
<sequence>MTDHIITGEKYQLDCDYFIGEPKYFDKNPRIKSCDDSRKVNIHSSTFPKVDKFVKIFCYTHILTHNFKKLFDLLNTVETTFILYFHNSDGPFERGYQKLFELPNLEKIYTQNINCEPNEKLIPIGIGIANSMWPHGNLKIWESVLKKPIEKSNFIYCFFNIGTCKSKRSYCHNIIKDKGIPIQKKSNYNSYLNLLRTFKYAICPEGNGLDTHRFWECVYLDVVPICLKNHITEYFSKQYPVILLDKWEDLDIDNIDKCISIPEK</sequence>
<dbReference type="EMBL" id="MN739452">
    <property type="protein sequence ID" value="QHT05307.1"/>
    <property type="molecule type" value="Genomic_DNA"/>
</dbReference>
<protein>
    <recommendedName>
        <fullName evidence="2">Exostosin GT47 domain-containing protein</fullName>
    </recommendedName>
</protein>
<organism evidence="1">
    <name type="scientific">viral metagenome</name>
    <dbReference type="NCBI Taxonomy" id="1070528"/>
    <lineage>
        <taxon>unclassified sequences</taxon>
        <taxon>metagenomes</taxon>
        <taxon>organismal metagenomes</taxon>
    </lineage>
</organism>
<reference evidence="1" key="1">
    <citation type="journal article" date="2020" name="Nature">
        <title>Giant virus diversity and host interactions through global metagenomics.</title>
        <authorList>
            <person name="Schulz F."/>
            <person name="Roux S."/>
            <person name="Paez-Espino D."/>
            <person name="Jungbluth S."/>
            <person name="Walsh D.A."/>
            <person name="Denef V.J."/>
            <person name="McMahon K.D."/>
            <person name="Konstantinidis K.T."/>
            <person name="Eloe-Fadrosh E.A."/>
            <person name="Kyrpides N.C."/>
            <person name="Woyke T."/>
        </authorList>
    </citation>
    <scope>NUCLEOTIDE SEQUENCE</scope>
    <source>
        <strain evidence="1">GVMAG-M-3300021375-17</strain>
    </source>
</reference>
<proteinExistence type="predicted"/>
<accession>A0A6C0CM54</accession>
<evidence type="ECO:0000313" key="1">
    <source>
        <dbReference type="EMBL" id="QHT05307.1"/>
    </source>
</evidence>
<evidence type="ECO:0008006" key="2">
    <source>
        <dbReference type="Google" id="ProtNLM"/>
    </source>
</evidence>
<name>A0A6C0CM54_9ZZZZ</name>